<evidence type="ECO:0000256" key="1">
    <source>
        <dbReference type="ARBA" id="ARBA00023125"/>
    </source>
</evidence>
<dbReference type="Gene3D" id="1.10.10.60">
    <property type="entry name" value="Homeodomain-like"/>
    <property type="match status" value="1"/>
</dbReference>
<dbReference type="Proteomes" id="UP000002730">
    <property type="component" value="Chromosome"/>
</dbReference>
<dbReference type="InterPro" id="IPR050624">
    <property type="entry name" value="HTH-type_Tx_Regulator"/>
</dbReference>
<dbReference type="STRING" id="573061.Clocel_4085"/>
<dbReference type="PRINTS" id="PR00455">
    <property type="entry name" value="HTHTETR"/>
</dbReference>
<dbReference type="Pfam" id="PF00440">
    <property type="entry name" value="TetR_N"/>
    <property type="match status" value="1"/>
</dbReference>
<reference evidence="4 5" key="1">
    <citation type="submission" date="2010-08" db="EMBL/GenBank/DDBJ databases">
        <title>Complete sequence of Clostridium cellulovorans 743B.</title>
        <authorList>
            <consortium name="US DOE Joint Genome Institute"/>
            <person name="Lucas S."/>
            <person name="Copeland A."/>
            <person name="Lapidus A."/>
            <person name="Cheng J.-F."/>
            <person name="Bruce D."/>
            <person name="Goodwin L."/>
            <person name="Pitluck S."/>
            <person name="Chertkov O."/>
            <person name="Detter J.C."/>
            <person name="Han C."/>
            <person name="Tapia R."/>
            <person name="Land M."/>
            <person name="Hauser L."/>
            <person name="Chang Y.-J."/>
            <person name="Jeffries C."/>
            <person name="Kyrpides N."/>
            <person name="Ivanova N."/>
            <person name="Mikhailova N."/>
            <person name="Hemme C.L."/>
            <person name="Woyke T."/>
        </authorList>
    </citation>
    <scope>NUCLEOTIDE SEQUENCE [LARGE SCALE GENOMIC DNA]</scope>
    <source>
        <strain evidence="5">ATCC 35296 / DSM 3052 / OCM 3 / 743B</strain>
    </source>
</reference>
<dbReference type="RefSeq" id="WP_010074096.1">
    <property type="nucleotide sequence ID" value="NC_014393.1"/>
</dbReference>
<feature type="domain" description="HTH tetR-type" evidence="3">
    <location>
        <begin position="2"/>
        <end position="62"/>
    </location>
</feature>
<dbReference type="PROSITE" id="PS50977">
    <property type="entry name" value="HTH_TETR_2"/>
    <property type="match status" value="1"/>
</dbReference>
<keyword evidence="5" id="KW-1185">Reference proteome</keyword>
<dbReference type="OrthoDB" id="9785164at2"/>
<dbReference type="InterPro" id="IPR001647">
    <property type="entry name" value="HTH_TetR"/>
</dbReference>
<evidence type="ECO:0000256" key="2">
    <source>
        <dbReference type="PROSITE-ProRule" id="PRU00335"/>
    </source>
</evidence>
<evidence type="ECO:0000313" key="5">
    <source>
        <dbReference type="Proteomes" id="UP000002730"/>
    </source>
</evidence>
<name>D9SM91_CLOC7</name>
<keyword evidence="1 2" id="KW-0238">DNA-binding</keyword>
<dbReference type="SUPFAM" id="SSF46689">
    <property type="entry name" value="Homeodomain-like"/>
    <property type="match status" value="1"/>
</dbReference>
<dbReference type="EMBL" id="CP002160">
    <property type="protein sequence ID" value="ADL53747.1"/>
    <property type="molecule type" value="Genomic_DNA"/>
</dbReference>
<dbReference type="KEGG" id="ccb:Clocel_4085"/>
<dbReference type="AlphaFoldDB" id="D9SM91"/>
<gene>
    <name evidence="4" type="ordered locus">Clocel_4085</name>
</gene>
<protein>
    <submittedName>
        <fullName evidence="4">Transcriptional regulator, TetR family</fullName>
    </submittedName>
</protein>
<dbReference type="GO" id="GO:0003677">
    <property type="term" value="F:DNA binding"/>
    <property type="evidence" value="ECO:0007669"/>
    <property type="project" value="UniProtKB-UniRule"/>
</dbReference>
<accession>D9SM91</accession>
<evidence type="ECO:0000313" key="4">
    <source>
        <dbReference type="EMBL" id="ADL53747.1"/>
    </source>
</evidence>
<dbReference type="eggNOG" id="COG1309">
    <property type="taxonomic scope" value="Bacteria"/>
</dbReference>
<organism evidence="4 5">
    <name type="scientific">Clostridium cellulovorans (strain ATCC 35296 / DSM 3052 / OCM 3 / 743B)</name>
    <dbReference type="NCBI Taxonomy" id="573061"/>
    <lineage>
        <taxon>Bacteria</taxon>
        <taxon>Bacillati</taxon>
        <taxon>Bacillota</taxon>
        <taxon>Clostridia</taxon>
        <taxon>Eubacteriales</taxon>
        <taxon>Clostridiaceae</taxon>
        <taxon>Clostridium</taxon>
    </lineage>
</organism>
<dbReference type="PANTHER" id="PTHR43479">
    <property type="entry name" value="ACREF/ENVCD OPERON REPRESSOR-RELATED"/>
    <property type="match status" value="1"/>
</dbReference>
<feature type="DNA-binding region" description="H-T-H motif" evidence="2">
    <location>
        <begin position="25"/>
        <end position="44"/>
    </location>
</feature>
<dbReference type="Gene3D" id="1.10.357.10">
    <property type="entry name" value="Tetracycline Repressor, domain 2"/>
    <property type="match status" value="1"/>
</dbReference>
<dbReference type="HOGENOM" id="CLU_069356_12_2_9"/>
<dbReference type="PANTHER" id="PTHR43479:SF11">
    <property type="entry name" value="ACREF_ENVCD OPERON REPRESSOR-RELATED"/>
    <property type="match status" value="1"/>
</dbReference>
<proteinExistence type="predicted"/>
<sequence>MVDNKKNILASALELFYSRGYDAVGVQEIVNTAGVTKPTLYHYFGNKEGLLYELIKENHERLMEMVKVASLYQRDLSLTLHRLTSSYFKFALSNSKFYRLLMAMRFYPPDSEPFKVSRAFMEAEVEVIEELFLNASMDHGNMVGRQHIYAVTYLGMVNSYILAYDNENKELDEEVTYRAIHQFMHGIYS</sequence>
<dbReference type="InterPro" id="IPR009057">
    <property type="entry name" value="Homeodomain-like_sf"/>
</dbReference>
<evidence type="ECO:0000259" key="3">
    <source>
        <dbReference type="PROSITE" id="PS50977"/>
    </source>
</evidence>